<organism evidence="2 3">
    <name type="scientific">Polyplax serrata</name>
    <name type="common">Common mouse louse</name>
    <dbReference type="NCBI Taxonomy" id="468196"/>
    <lineage>
        <taxon>Eukaryota</taxon>
        <taxon>Metazoa</taxon>
        <taxon>Ecdysozoa</taxon>
        <taxon>Arthropoda</taxon>
        <taxon>Hexapoda</taxon>
        <taxon>Insecta</taxon>
        <taxon>Pterygota</taxon>
        <taxon>Neoptera</taxon>
        <taxon>Paraneoptera</taxon>
        <taxon>Psocodea</taxon>
        <taxon>Troctomorpha</taxon>
        <taxon>Phthiraptera</taxon>
        <taxon>Anoplura</taxon>
        <taxon>Polyplacidae</taxon>
        <taxon>Polyplax</taxon>
    </lineage>
</organism>
<feature type="transmembrane region" description="Helical" evidence="1">
    <location>
        <begin position="153"/>
        <end position="172"/>
    </location>
</feature>
<feature type="transmembrane region" description="Helical" evidence="1">
    <location>
        <begin position="76"/>
        <end position="98"/>
    </location>
</feature>
<dbReference type="Proteomes" id="UP001359485">
    <property type="component" value="Unassembled WGS sequence"/>
</dbReference>
<comment type="caution">
    <text evidence="2">The sequence shown here is derived from an EMBL/GenBank/DDBJ whole genome shotgun (WGS) entry which is preliminary data.</text>
</comment>
<sequence>MWRQEFNLNAFTLHHDHPEQFTRCHWQKADRVLPLWIVYRVMMASYFLATFLYTVLPIRPDSTDESLKKYPIFLTNWTYILETVYFQLGLIVVSRKAYKENGKISEPMTSMPWYYRLYWIVYTIVLPGAFVVTTIFWTAVYDPVKFPMNSGNFIVHGLNSIMLLIELLLVAHPTKILHFYWPLSYAFTYVIFSLIYQLSGGTGVKGIIPIYKILDWRTPLAALGTCAFSTIFLMLLHIIFAMAHMLKVWIKKKRHSNTSN</sequence>
<dbReference type="PANTHER" id="PTHR12242">
    <property type="entry name" value="OS02G0130600 PROTEIN-RELATED"/>
    <property type="match status" value="1"/>
</dbReference>
<name>A0ABR1AQE4_POLSC</name>
<gene>
    <name evidence="2" type="ORF">RUM44_011535</name>
</gene>
<keyword evidence="1" id="KW-0472">Membrane</keyword>
<feature type="transmembrane region" description="Helical" evidence="1">
    <location>
        <begin position="179"/>
        <end position="199"/>
    </location>
</feature>
<evidence type="ECO:0000313" key="2">
    <source>
        <dbReference type="EMBL" id="KAK6624676.1"/>
    </source>
</evidence>
<feature type="transmembrane region" description="Helical" evidence="1">
    <location>
        <begin position="37"/>
        <end position="56"/>
    </location>
</feature>
<protein>
    <recommendedName>
        <fullName evidence="4">Protein rolling stone-like</fullName>
    </recommendedName>
</protein>
<keyword evidence="3" id="KW-1185">Reference proteome</keyword>
<dbReference type="PANTHER" id="PTHR12242:SF1">
    <property type="entry name" value="MYND-TYPE DOMAIN-CONTAINING PROTEIN"/>
    <property type="match status" value="1"/>
</dbReference>
<evidence type="ECO:0000313" key="3">
    <source>
        <dbReference type="Proteomes" id="UP001359485"/>
    </source>
</evidence>
<accession>A0ABR1AQE4</accession>
<keyword evidence="1" id="KW-0812">Transmembrane</keyword>
<reference evidence="2 3" key="1">
    <citation type="submission" date="2023-09" db="EMBL/GenBank/DDBJ databases">
        <title>Genomes of two closely related lineages of the louse Polyplax serrata with different host specificities.</title>
        <authorList>
            <person name="Martinu J."/>
            <person name="Tarabai H."/>
            <person name="Stefka J."/>
            <person name="Hypsa V."/>
        </authorList>
    </citation>
    <scope>NUCLEOTIDE SEQUENCE [LARGE SCALE GENOMIC DNA]</scope>
    <source>
        <strain evidence="2">98ZLc_SE</strain>
    </source>
</reference>
<dbReference type="InterPro" id="IPR049352">
    <property type="entry name" value="Rost"/>
</dbReference>
<evidence type="ECO:0008006" key="4">
    <source>
        <dbReference type="Google" id="ProtNLM"/>
    </source>
</evidence>
<keyword evidence="1" id="KW-1133">Transmembrane helix</keyword>
<feature type="transmembrane region" description="Helical" evidence="1">
    <location>
        <begin position="219"/>
        <end position="246"/>
    </location>
</feature>
<dbReference type="Pfam" id="PF21534">
    <property type="entry name" value="Rost"/>
    <property type="match status" value="1"/>
</dbReference>
<proteinExistence type="predicted"/>
<dbReference type="EMBL" id="JAWJWF010000046">
    <property type="protein sequence ID" value="KAK6624676.1"/>
    <property type="molecule type" value="Genomic_DNA"/>
</dbReference>
<evidence type="ECO:0000256" key="1">
    <source>
        <dbReference type="SAM" id="Phobius"/>
    </source>
</evidence>
<feature type="transmembrane region" description="Helical" evidence="1">
    <location>
        <begin position="119"/>
        <end position="141"/>
    </location>
</feature>